<proteinExistence type="predicted"/>
<dbReference type="PANTHER" id="PTHR37421:SF1">
    <property type="entry name" value="UPF0260 PROTEIN YCGN"/>
    <property type="match status" value="1"/>
</dbReference>
<dbReference type="InterPro" id="IPR005358">
    <property type="entry name" value="Puta_zinc/iron-chelating_dom"/>
</dbReference>
<dbReference type="PANTHER" id="PTHR37421">
    <property type="entry name" value="UPF0260 PROTEIN YCGN"/>
    <property type="match status" value="1"/>
</dbReference>
<dbReference type="Proteomes" id="UP000594800">
    <property type="component" value="Chromosome"/>
</dbReference>
<gene>
    <name evidence="1" type="ORF">I0K15_08800</name>
</gene>
<reference evidence="1 2" key="1">
    <citation type="submission" date="2020-11" db="EMBL/GenBank/DDBJ databases">
        <title>Description of Pontivivens ytuae sp. nov. isolated from deep sea sediment of Mariana Trench.</title>
        <authorList>
            <person name="Wang Z."/>
            <person name="Sun Q.-L."/>
            <person name="Xu X.-D."/>
            <person name="Tang Y.-Z."/>
            <person name="Zhang J."/>
        </authorList>
    </citation>
    <scope>NUCLEOTIDE SEQUENCE [LARGE SCALE GENOMIC DNA]</scope>
    <source>
        <strain evidence="1 2">MT2928</strain>
    </source>
</reference>
<evidence type="ECO:0000313" key="1">
    <source>
        <dbReference type="EMBL" id="QPH55801.1"/>
    </source>
</evidence>
<dbReference type="InterPro" id="IPR008228">
    <property type="entry name" value="UCP006173"/>
</dbReference>
<evidence type="ECO:0000313" key="2">
    <source>
        <dbReference type="Proteomes" id="UP000594800"/>
    </source>
</evidence>
<dbReference type="EMBL" id="CP064942">
    <property type="protein sequence ID" value="QPH55801.1"/>
    <property type="molecule type" value="Genomic_DNA"/>
</dbReference>
<organism evidence="1 2">
    <name type="scientific">Pontivivens ytuae</name>
    <dbReference type="NCBI Taxonomy" id="2789856"/>
    <lineage>
        <taxon>Bacteria</taxon>
        <taxon>Pseudomonadati</taxon>
        <taxon>Pseudomonadota</taxon>
        <taxon>Alphaproteobacteria</taxon>
        <taxon>Rhodobacterales</taxon>
        <taxon>Paracoccaceae</taxon>
        <taxon>Pontivivens</taxon>
    </lineage>
</organism>
<name>A0A7S9LUY5_9RHOB</name>
<keyword evidence="2" id="KW-1185">Reference proteome</keyword>
<protein>
    <submittedName>
        <fullName evidence="1">YcgN family cysteine cluster protein</fullName>
    </submittedName>
</protein>
<dbReference type="PIRSF" id="PIRSF006173">
    <property type="entry name" value="UCP006173"/>
    <property type="match status" value="1"/>
</dbReference>
<sequence length="147" mass="16719">MTLRPDFWTLPLDRLTKPEWEALCDGCGKCCLLKLEDEETGEIEWTSISCRLFDPSTCRCGNYAMRKMLVPGCVVLTPETLPEIAHWMPETCAYRRLSEGRTLPDWHPLLTGRAESVAEAGHSMGGRVTPEYEVDEDDWFDHVTEAP</sequence>
<dbReference type="Pfam" id="PF03692">
    <property type="entry name" value="CxxCxxCC"/>
    <property type="match status" value="1"/>
</dbReference>
<dbReference type="NCBIfam" id="NF003507">
    <property type="entry name" value="PRK05170.2-5"/>
    <property type="match status" value="1"/>
</dbReference>
<accession>A0A7S9LUY5</accession>
<dbReference type="NCBIfam" id="NF003501">
    <property type="entry name" value="PRK05170.1-5"/>
    <property type="match status" value="1"/>
</dbReference>
<dbReference type="AlphaFoldDB" id="A0A7S9LUY5"/>
<dbReference type="KEGG" id="poz:I0K15_08800"/>
<dbReference type="RefSeq" id="WP_196105063.1">
    <property type="nucleotide sequence ID" value="NZ_CP064942.1"/>
</dbReference>